<organism evidence="1 2">
    <name type="scientific">Kribbella yunnanensis</name>
    <dbReference type="NCBI Taxonomy" id="190194"/>
    <lineage>
        <taxon>Bacteria</taxon>
        <taxon>Bacillati</taxon>
        <taxon>Actinomycetota</taxon>
        <taxon>Actinomycetes</taxon>
        <taxon>Propionibacteriales</taxon>
        <taxon>Kribbellaceae</taxon>
        <taxon>Kribbella</taxon>
    </lineage>
</organism>
<keyword evidence="2" id="KW-1185">Reference proteome</keyword>
<name>A0ABP4SPG7_9ACTN</name>
<reference evidence="2" key="1">
    <citation type="journal article" date="2019" name="Int. J. Syst. Evol. Microbiol.">
        <title>The Global Catalogue of Microorganisms (GCM) 10K type strain sequencing project: providing services to taxonomists for standard genome sequencing and annotation.</title>
        <authorList>
            <consortium name="The Broad Institute Genomics Platform"/>
            <consortium name="The Broad Institute Genome Sequencing Center for Infectious Disease"/>
            <person name="Wu L."/>
            <person name="Ma J."/>
        </authorList>
    </citation>
    <scope>NUCLEOTIDE SEQUENCE [LARGE SCALE GENOMIC DNA]</scope>
    <source>
        <strain evidence="2">JCM 14307</strain>
    </source>
</reference>
<dbReference type="Proteomes" id="UP001500280">
    <property type="component" value="Unassembled WGS sequence"/>
</dbReference>
<proteinExistence type="predicted"/>
<evidence type="ECO:0000313" key="1">
    <source>
        <dbReference type="EMBL" id="GAA1675830.1"/>
    </source>
</evidence>
<comment type="caution">
    <text evidence="1">The sequence shown here is derived from an EMBL/GenBank/DDBJ whole genome shotgun (WGS) entry which is preliminary data.</text>
</comment>
<sequence length="73" mass="8011">MKYLDRALCSLRHLEVRCSMLPTDGPYAEAKEYCLSFSANKGGLGEGVAPDPVLRMLPQVLVEERGDVRAESA</sequence>
<protein>
    <submittedName>
        <fullName evidence="1">Uncharacterized protein</fullName>
    </submittedName>
</protein>
<dbReference type="EMBL" id="BAAANF010000005">
    <property type="protein sequence ID" value="GAA1675830.1"/>
    <property type="molecule type" value="Genomic_DNA"/>
</dbReference>
<accession>A0ABP4SPG7</accession>
<gene>
    <name evidence="1" type="ORF">GCM10009745_18750</name>
</gene>
<evidence type="ECO:0000313" key="2">
    <source>
        <dbReference type="Proteomes" id="UP001500280"/>
    </source>
</evidence>